<dbReference type="InterPro" id="IPR026019">
    <property type="entry name" value="Ribul_P_3_epim"/>
</dbReference>
<dbReference type="Proteomes" id="UP001284601">
    <property type="component" value="Unassembled WGS sequence"/>
</dbReference>
<comment type="cofactor">
    <cofactor evidence="2">
        <name>Mn(2+)</name>
        <dbReference type="ChEBI" id="CHEBI:29035"/>
    </cofactor>
</comment>
<dbReference type="PIRSF" id="PIRSF001461">
    <property type="entry name" value="RPE"/>
    <property type="match status" value="1"/>
</dbReference>
<comment type="catalytic activity">
    <reaction evidence="1 10 11">
        <text>D-ribulose 5-phosphate = D-xylulose 5-phosphate</text>
        <dbReference type="Rhea" id="RHEA:13677"/>
        <dbReference type="ChEBI" id="CHEBI:57737"/>
        <dbReference type="ChEBI" id="CHEBI:58121"/>
        <dbReference type="EC" id="5.1.3.1"/>
    </reaction>
</comment>
<comment type="pathway">
    <text evidence="10">Carbohydrate degradation.</text>
</comment>
<evidence type="ECO:0000256" key="10">
    <source>
        <dbReference type="HAMAP-Rule" id="MF_02227"/>
    </source>
</evidence>
<feature type="binding site" evidence="10">
    <location>
        <position position="43"/>
    </location>
    <ligand>
        <name>a divalent metal cation</name>
        <dbReference type="ChEBI" id="CHEBI:60240"/>
    </ligand>
</feature>
<comment type="caution">
    <text evidence="10">Lacks conserved residue(s) required for the propagation of feature annotation.</text>
</comment>
<dbReference type="InterPro" id="IPR013785">
    <property type="entry name" value="Aldolase_TIM"/>
</dbReference>
<comment type="cofactor">
    <cofactor evidence="3">
        <name>Co(2+)</name>
        <dbReference type="ChEBI" id="CHEBI:48828"/>
    </cofactor>
</comment>
<feature type="binding site" evidence="10">
    <location>
        <position position="79"/>
    </location>
    <ligand>
        <name>a divalent metal cation</name>
        <dbReference type="ChEBI" id="CHEBI:60240"/>
    </ligand>
</feature>
<feature type="binding site" evidence="10">
    <location>
        <position position="79"/>
    </location>
    <ligand>
        <name>substrate</name>
    </ligand>
</feature>
<keyword evidence="13" id="KW-1185">Reference proteome</keyword>
<dbReference type="NCBIfam" id="TIGR01163">
    <property type="entry name" value="rpe"/>
    <property type="match status" value="1"/>
</dbReference>
<feature type="binding site" evidence="10">
    <location>
        <begin position="185"/>
        <end position="187"/>
    </location>
    <ligand>
        <name>substrate</name>
    </ligand>
</feature>
<feature type="binding site" evidence="10">
    <location>
        <begin position="207"/>
        <end position="208"/>
    </location>
    <ligand>
        <name>substrate</name>
    </ligand>
</feature>
<comment type="cofactor">
    <cofactor evidence="5">
        <name>Fe(2+)</name>
        <dbReference type="ChEBI" id="CHEBI:29033"/>
    </cofactor>
</comment>
<dbReference type="Pfam" id="PF00834">
    <property type="entry name" value="Ribul_P_3_epim"/>
    <property type="match status" value="1"/>
</dbReference>
<evidence type="ECO:0000256" key="8">
    <source>
        <dbReference type="ARBA" id="ARBA00022723"/>
    </source>
</evidence>
<feature type="active site" description="Proton acceptor" evidence="10">
    <location>
        <position position="45"/>
    </location>
</feature>
<protein>
    <recommendedName>
        <fullName evidence="7 10">Ribulose-phosphate 3-epimerase</fullName>
        <ecNumber evidence="7 10">5.1.3.1</ecNumber>
    </recommendedName>
</protein>
<feature type="active site" description="Proton donor" evidence="10">
    <location>
        <position position="185"/>
    </location>
</feature>
<dbReference type="GO" id="GO:0004750">
    <property type="term" value="F:D-ribulose-phosphate 3-epimerase activity"/>
    <property type="evidence" value="ECO:0007669"/>
    <property type="project" value="UniProtKB-EC"/>
</dbReference>
<dbReference type="SUPFAM" id="SSF51366">
    <property type="entry name" value="Ribulose-phoshate binding barrel"/>
    <property type="match status" value="1"/>
</dbReference>
<evidence type="ECO:0000313" key="13">
    <source>
        <dbReference type="Proteomes" id="UP001284601"/>
    </source>
</evidence>
<evidence type="ECO:0000313" key="12">
    <source>
        <dbReference type="EMBL" id="MDW5597740.1"/>
    </source>
</evidence>
<organism evidence="12 13">
    <name type="scientific">Conexibacter stalactiti</name>
    <dbReference type="NCBI Taxonomy" id="1940611"/>
    <lineage>
        <taxon>Bacteria</taxon>
        <taxon>Bacillati</taxon>
        <taxon>Actinomycetota</taxon>
        <taxon>Thermoleophilia</taxon>
        <taxon>Solirubrobacterales</taxon>
        <taxon>Conexibacteraceae</taxon>
        <taxon>Conexibacter</taxon>
    </lineage>
</organism>
<keyword evidence="8 10" id="KW-0479">Metal-binding</keyword>
<feature type="binding site" evidence="10">
    <location>
        <position position="45"/>
    </location>
    <ligand>
        <name>a divalent metal cation</name>
        <dbReference type="ChEBI" id="CHEBI:60240"/>
    </ligand>
</feature>
<dbReference type="EC" id="5.1.3.1" evidence="7 10"/>
<sequence length="230" mass="23089">MSRPNASELLSAIRIAPSILSADFARLGAQVSEVIAAGARVIHVDVMDGHFVPPITMGPIVVSALADEVHAAGALLDVHLMIERPERQVAEFAKAGADSITVHAEATPHLNYALGAIKEAGANAAAAVNPGTPASVLGEVGDLLDMALCMSVNPGWGGQPFLSSSLDKLARLRALLPASAAIEVDGGVDVRTAGACARHGANVLVAGSAIFGQADPAAAYAAIAQAAGAV</sequence>
<evidence type="ECO:0000256" key="3">
    <source>
        <dbReference type="ARBA" id="ARBA00001941"/>
    </source>
</evidence>
<dbReference type="Gene3D" id="3.20.20.70">
    <property type="entry name" value="Aldolase class I"/>
    <property type="match status" value="1"/>
</dbReference>
<accession>A0ABU4HZ31</accession>
<comment type="function">
    <text evidence="10">Catalyzes the reversible epimerization of D-ribulose 5-phosphate to D-xylulose 5-phosphate.</text>
</comment>
<feature type="binding site" evidence="10">
    <location>
        <position position="18"/>
    </location>
    <ligand>
        <name>substrate</name>
    </ligand>
</feature>
<dbReference type="HAMAP" id="MF_02227">
    <property type="entry name" value="RPE"/>
    <property type="match status" value="1"/>
</dbReference>
<evidence type="ECO:0000256" key="9">
    <source>
        <dbReference type="ARBA" id="ARBA00023235"/>
    </source>
</evidence>
<dbReference type="InterPro" id="IPR011060">
    <property type="entry name" value="RibuloseP-bd_barrel"/>
</dbReference>
<dbReference type="NCBIfam" id="NF004076">
    <property type="entry name" value="PRK05581.1-4"/>
    <property type="match status" value="1"/>
</dbReference>
<comment type="cofactor">
    <cofactor evidence="10">
        <name>a divalent metal cation</name>
        <dbReference type="ChEBI" id="CHEBI:60240"/>
    </cofactor>
    <text evidence="10">Binds 1 divalent metal cation per subunit.</text>
</comment>
<proteinExistence type="inferred from homology"/>
<comment type="similarity">
    <text evidence="6 10 11">Belongs to the ribulose-phosphate 3-epimerase family.</text>
</comment>
<evidence type="ECO:0000256" key="11">
    <source>
        <dbReference type="PIRNR" id="PIRNR001461"/>
    </source>
</evidence>
<comment type="caution">
    <text evidence="12">The sequence shown here is derived from an EMBL/GenBank/DDBJ whole genome shotgun (WGS) entry which is preliminary data.</text>
</comment>
<dbReference type="PANTHER" id="PTHR11749">
    <property type="entry name" value="RIBULOSE-5-PHOSPHATE-3-EPIMERASE"/>
    <property type="match status" value="1"/>
</dbReference>
<evidence type="ECO:0000256" key="5">
    <source>
        <dbReference type="ARBA" id="ARBA00001954"/>
    </source>
</evidence>
<reference evidence="13" key="1">
    <citation type="submission" date="2023-07" db="EMBL/GenBank/DDBJ databases">
        <title>Conexibacter stalactiti sp. nov., isolated from stalactites in a lava cave and emended description of the genus Conexibacter.</title>
        <authorList>
            <person name="Lee S.D."/>
        </authorList>
    </citation>
    <scope>NUCLEOTIDE SEQUENCE [LARGE SCALE GENOMIC DNA]</scope>
    <source>
        <strain evidence="13">KCTC 39840</strain>
    </source>
</reference>
<evidence type="ECO:0000256" key="1">
    <source>
        <dbReference type="ARBA" id="ARBA00001782"/>
    </source>
</evidence>
<dbReference type="InterPro" id="IPR000056">
    <property type="entry name" value="Ribul_P_3_epim-like"/>
</dbReference>
<evidence type="ECO:0000256" key="6">
    <source>
        <dbReference type="ARBA" id="ARBA00009541"/>
    </source>
</evidence>
<gene>
    <name evidence="10 12" type="primary">rpe</name>
    <name evidence="12" type="ORF">R7226_25535</name>
</gene>
<dbReference type="EMBL" id="JAWSTH010000101">
    <property type="protein sequence ID" value="MDW5597740.1"/>
    <property type="molecule type" value="Genomic_DNA"/>
</dbReference>
<dbReference type="RefSeq" id="WP_318600205.1">
    <property type="nucleotide sequence ID" value="NZ_JAWSTH010000101.1"/>
</dbReference>
<evidence type="ECO:0000256" key="7">
    <source>
        <dbReference type="ARBA" id="ARBA00013188"/>
    </source>
</evidence>
<keyword evidence="10 11" id="KW-0119">Carbohydrate metabolism</keyword>
<evidence type="ECO:0000256" key="2">
    <source>
        <dbReference type="ARBA" id="ARBA00001936"/>
    </source>
</evidence>
<reference evidence="12 13" key="2">
    <citation type="submission" date="2023-10" db="EMBL/GenBank/DDBJ databases">
        <authorList>
            <person name="Han X.F."/>
        </authorList>
    </citation>
    <scope>NUCLEOTIDE SEQUENCE [LARGE SCALE GENOMIC DNA]</scope>
    <source>
        <strain evidence="12 13">KCTC 39840</strain>
    </source>
</reference>
<keyword evidence="9 10" id="KW-0413">Isomerase</keyword>
<name>A0ABU4HZ31_9ACTN</name>
<feature type="binding site" evidence="10">
    <location>
        <position position="185"/>
    </location>
    <ligand>
        <name>a divalent metal cation</name>
        <dbReference type="ChEBI" id="CHEBI:60240"/>
    </ligand>
</feature>
<comment type="cofactor">
    <cofactor evidence="4">
        <name>Zn(2+)</name>
        <dbReference type="ChEBI" id="CHEBI:29105"/>
    </cofactor>
</comment>
<dbReference type="CDD" id="cd00429">
    <property type="entry name" value="RPE"/>
    <property type="match status" value="1"/>
</dbReference>
<evidence type="ECO:0000256" key="4">
    <source>
        <dbReference type="ARBA" id="ARBA00001947"/>
    </source>
</evidence>